<dbReference type="STRING" id="1280847.SAMN04488036_102131"/>
<dbReference type="GO" id="GO:0006355">
    <property type="term" value="P:regulation of DNA-templated transcription"/>
    <property type="evidence" value="ECO:0007669"/>
    <property type="project" value="InterPro"/>
</dbReference>
<dbReference type="NCBIfam" id="TIGR02606">
    <property type="entry name" value="antidote_CC2985"/>
    <property type="match status" value="1"/>
</dbReference>
<dbReference type="InterPro" id="IPR038296">
    <property type="entry name" value="ParD_sf"/>
</dbReference>
<evidence type="ECO:0000256" key="1">
    <source>
        <dbReference type="ARBA" id="ARBA00008580"/>
    </source>
</evidence>
<dbReference type="EMBL" id="FOSZ01000002">
    <property type="protein sequence ID" value="SFK77569.1"/>
    <property type="molecule type" value="Genomic_DNA"/>
</dbReference>
<accession>A0A1I4CBB0</accession>
<dbReference type="CDD" id="cd22231">
    <property type="entry name" value="RHH_NikR_HicB-like"/>
    <property type="match status" value="1"/>
</dbReference>
<dbReference type="AlphaFoldDB" id="A0A1I4CBB0"/>
<reference evidence="4" key="1">
    <citation type="submission" date="2016-10" db="EMBL/GenBank/DDBJ databases">
        <authorList>
            <person name="Varghese N."/>
            <person name="Submissions S."/>
        </authorList>
    </citation>
    <scope>NUCLEOTIDE SEQUENCE [LARGE SCALE GENOMIC DNA]</scope>
    <source>
        <strain evidence="4">DSM 28453</strain>
    </source>
</reference>
<keyword evidence="4" id="KW-1185">Reference proteome</keyword>
<dbReference type="InterPro" id="IPR022789">
    <property type="entry name" value="ParD"/>
</dbReference>
<dbReference type="SUPFAM" id="SSF47598">
    <property type="entry name" value="Ribbon-helix-helix"/>
    <property type="match status" value="1"/>
</dbReference>
<evidence type="ECO:0000313" key="3">
    <source>
        <dbReference type="EMBL" id="SFK77569.1"/>
    </source>
</evidence>
<dbReference type="Pfam" id="PF03693">
    <property type="entry name" value="ParD_antitoxin"/>
    <property type="match status" value="1"/>
</dbReference>
<dbReference type="InterPro" id="IPR010985">
    <property type="entry name" value="Ribbon_hlx_hlx"/>
</dbReference>
<dbReference type="Gene3D" id="6.10.10.120">
    <property type="entry name" value="Antitoxin ParD1-like"/>
    <property type="match status" value="1"/>
</dbReference>
<sequence>MARLTISLPDQMNDWVEAQVTAGRYGSVSEYFRDLVRCDQERRDTAIDELCVMLERAEASGVSKRSVSEILEAAREEARRKGLLSGEN</sequence>
<name>A0A1I4CBB0_9RHOB</name>
<dbReference type="Proteomes" id="UP000198851">
    <property type="component" value="Unassembled WGS sequence"/>
</dbReference>
<dbReference type="PANTHER" id="PTHR36582">
    <property type="entry name" value="ANTITOXIN PARD"/>
    <property type="match status" value="1"/>
</dbReference>
<evidence type="ECO:0000256" key="2">
    <source>
        <dbReference type="ARBA" id="ARBA00022649"/>
    </source>
</evidence>
<gene>
    <name evidence="3" type="ORF">SAMN04488036_102131</name>
</gene>
<keyword evidence="2" id="KW-1277">Toxin-antitoxin system</keyword>
<dbReference type="RefSeq" id="WP_093321686.1">
    <property type="nucleotide sequence ID" value="NZ_FOSZ01000002.1"/>
</dbReference>
<organism evidence="3 4">
    <name type="scientific">Shimia haliotis</name>
    <dbReference type="NCBI Taxonomy" id="1280847"/>
    <lineage>
        <taxon>Bacteria</taxon>
        <taxon>Pseudomonadati</taxon>
        <taxon>Pseudomonadota</taxon>
        <taxon>Alphaproteobacteria</taxon>
        <taxon>Rhodobacterales</taxon>
        <taxon>Roseobacteraceae</taxon>
    </lineage>
</organism>
<proteinExistence type="inferred from homology"/>
<evidence type="ECO:0000313" key="4">
    <source>
        <dbReference type="Proteomes" id="UP000198851"/>
    </source>
</evidence>
<protein>
    <submittedName>
        <fullName evidence="3">Antitoxin ParD1/3/4</fullName>
    </submittedName>
</protein>
<comment type="similarity">
    <text evidence="1">Belongs to the ParD antitoxin family.</text>
</comment>
<dbReference type="PANTHER" id="PTHR36582:SF2">
    <property type="entry name" value="ANTITOXIN PARD"/>
    <property type="match status" value="1"/>
</dbReference>
<dbReference type="OrthoDB" id="9811310at2"/>